<dbReference type="InterPro" id="IPR020019">
    <property type="entry name" value="AcTrfase_PglD-like"/>
</dbReference>
<dbReference type="InterPro" id="IPR001451">
    <property type="entry name" value="Hexapep"/>
</dbReference>
<dbReference type="AlphaFoldDB" id="A0A9D3AC03"/>
<dbReference type="InterPro" id="IPR050179">
    <property type="entry name" value="Trans_hexapeptide_repeat"/>
</dbReference>
<dbReference type="Pfam" id="PF00132">
    <property type="entry name" value="Hexapep"/>
    <property type="match status" value="1"/>
</dbReference>
<dbReference type="Gene3D" id="3.40.50.720">
    <property type="entry name" value="NAD(P)-binding Rossmann-like Domain"/>
    <property type="match status" value="1"/>
</dbReference>
<protein>
    <recommendedName>
        <fullName evidence="3">Transferase</fullName>
    </recommendedName>
</protein>
<dbReference type="Gene3D" id="2.160.10.10">
    <property type="entry name" value="Hexapeptide repeat proteins"/>
    <property type="match status" value="1"/>
</dbReference>
<dbReference type="SUPFAM" id="SSF51161">
    <property type="entry name" value="Trimeric LpxA-like enzymes"/>
    <property type="match status" value="1"/>
</dbReference>
<comment type="caution">
    <text evidence="1">The sequence shown here is derived from an EMBL/GenBank/DDBJ whole genome shotgun (WGS) entry which is preliminary data.</text>
</comment>
<gene>
    <name evidence="1" type="ORF">K8V16_00965</name>
</gene>
<dbReference type="PANTHER" id="PTHR43300">
    <property type="entry name" value="ACETYLTRANSFERASE"/>
    <property type="match status" value="1"/>
</dbReference>
<evidence type="ECO:0000313" key="1">
    <source>
        <dbReference type="EMBL" id="HJH42349.1"/>
    </source>
</evidence>
<organism evidence="1 2">
    <name type="scientific">Rubneribacter badeniensis</name>
    <dbReference type="NCBI Taxonomy" id="2070688"/>
    <lineage>
        <taxon>Bacteria</taxon>
        <taxon>Bacillati</taxon>
        <taxon>Actinomycetota</taxon>
        <taxon>Coriobacteriia</taxon>
        <taxon>Eggerthellales</taxon>
        <taxon>Eggerthellaceae</taxon>
        <taxon>Rubneribacter</taxon>
    </lineage>
</organism>
<proteinExistence type="predicted"/>
<reference evidence="1" key="2">
    <citation type="submission" date="2021-09" db="EMBL/GenBank/DDBJ databases">
        <authorList>
            <person name="Gilroy R."/>
        </authorList>
    </citation>
    <scope>NUCLEOTIDE SEQUENCE</scope>
    <source>
        <strain evidence="1">USAMLcec12-2067</strain>
    </source>
</reference>
<dbReference type="Proteomes" id="UP000789325">
    <property type="component" value="Unassembled WGS sequence"/>
</dbReference>
<accession>A0A9D3AC03</accession>
<dbReference type="PANTHER" id="PTHR43300:SF10">
    <property type="entry name" value="2,3,4,5-TETRAHYDROPYRIDINE-2,6-DICARBOXYLATE N-ACETYLTRANSFERASE"/>
    <property type="match status" value="1"/>
</dbReference>
<dbReference type="InterPro" id="IPR011004">
    <property type="entry name" value="Trimer_LpxA-like_sf"/>
</dbReference>
<dbReference type="EMBL" id="DYZL01000021">
    <property type="protein sequence ID" value="HJH42349.1"/>
    <property type="molecule type" value="Genomic_DNA"/>
</dbReference>
<reference evidence="1" key="1">
    <citation type="journal article" date="2021" name="PeerJ">
        <title>Extensive microbial diversity within the chicken gut microbiome revealed by metagenomics and culture.</title>
        <authorList>
            <person name="Gilroy R."/>
            <person name="Ravi A."/>
            <person name="Getino M."/>
            <person name="Pursley I."/>
            <person name="Horton D.L."/>
            <person name="Alikhan N.F."/>
            <person name="Baker D."/>
            <person name="Gharbi K."/>
            <person name="Hall N."/>
            <person name="Watson M."/>
            <person name="Adriaenssens E.M."/>
            <person name="Foster-Nyarko E."/>
            <person name="Jarju S."/>
            <person name="Secka A."/>
            <person name="Antonio M."/>
            <person name="Oren A."/>
            <person name="Chaudhuri R.R."/>
            <person name="La Ragione R."/>
            <person name="Hildebrand F."/>
            <person name="Pallen M.J."/>
        </authorList>
    </citation>
    <scope>NUCLEOTIDE SEQUENCE</scope>
    <source>
        <strain evidence="1">USAMLcec12-2067</strain>
    </source>
</reference>
<evidence type="ECO:0008006" key="3">
    <source>
        <dbReference type="Google" id="ProtNLM"/>
    </source>
</evidence>
<dbReference type="CDD" id="cd03360">
    <property type="entry name" value="LbH_AT_putative"/>
    <property type="match status" value="1"/>
</dbReference>
<name>A0A9D3AC03_9ACTN</name>
<evidence type="ECO:0000313" key="2">
    <source>
        <dbReference type="Proteomes" id="UP000789325"/>
    </source>
</evidence>
<sequence>MSGRRLLIVGAGETGEMAAEYFRDDTSYEVAGFAVERRWLEGAPRELMGLPVVALEDAPRGFPPNGCDAFVAVSYAHMNGERERLCGVAEGMGYRLATYVSSHACVGAGACVESGAMVMENGSVQRGARIGRGAFVWPGCVVSHRSEVGGFCWLAPGATVAGMSSVGCRSFLGAGCVVGDGVRIAERSLIGAGAVVTHGIDEPGCAWTGNPARKLSKATYERFCR</sequence>